<keyword evidence="1" id="KW-0067">ATP-binding</keyword>
<keyword evidence="5" id="KW-1185">Reference proteome</keyword>
<dbReference type="EMBL" id="JASNWA010000011">
    <property type="protein sequence ID" value="KAK3167659.1"/>
    <property type="molecule type" value="Genomic_DNA"/>
</dbReference>
<accession>A0AAD9YX82</accession>
<dbReference type="Proteomes" id="UP001276659">
    <property type="component" value="Unassembled WGS sequence"/>
</dbReference>
<proteinExistence type="predicted"/>
<reference evidence="4" key="1">
    <citation type="submission" date="2022-11" db="EMBL/GenBank/DDBJ databases">
        <title>Chromosomal genome sequence assembly and mating type (MAT) locus characterization of the leprose asexual lichenized fungus Lepraria neglecta (Nyl.) Erichsen.</title>
        <authorList>
            <person name="Allen J.L."/>
            <person name="Pfeffer B."/>
        </authorList>
    </citation>
    <scope>NUCLEOTIDE SEQUENCE</scope>
    <source>
        <strain evidence="4">Allen 5258</strain>
    </source>
</reference>
<evidence type="ECO:0000256" key="1">
    <source>
        <dbReference type="PROSITE-ProRule" id="PRU10141"/>
    </source>
</evidence>
<dbReference type="GO" id="GO:0005634">
    <property type="term" value="C:nucleus"/>
    <property type="evidence" value="ECO:0007669"/>
    <property type="project" value="TreeGrafter"/>
</dbReference>
<dbReference type="Pfam" id="PF00069">
    <property type="entry name" value="Pkinase"/>
    <property type="match status" value="1"/>
</dbReference>
<dbReference type="GO" id="GO:0005524">
    <property type="term" value="F:ATP binding"/>
    <property type="evidence" value="ECO:0007669"/>
    <property type="project" value="UniProtKB-UniRule"/>
</dbReference>
<gene>
    <name evidence="4" type="ORF">OEA41_010786</name>
</gene>
<dbReference type="PROSITE" id="PS00107">
    <property type="entry name" value="PROTEIN_KINASE_ATP"/>
    <property type="match status" value="1"/>
</dbReference>
<name>A0AAD9YX82_9LECA</name>
<dbReference type="PANTHER" id="PTHR44167:SF24">
    <property type="entry name" value="SERINE_THREONINE-PROTEIN KINASE CHK2"/>
    <property type="match status" value="1"/>
</dbReference>
<feature type="region of interest" description="Disordered" evidence="2">
    <location>
        <begin position="1"/>
        <end position="27"/>
    </location>
</feature>
<dbReference type="GO" id="GO:0004674">
    <property type="term" value="F:protein serine/threonine kinase activity"/>
    <property type="evidence" value="ECO:0007669"/>
    <property type="project" value="TreeGrafter"/>
</dbReference>
<dbReference type="SUPFAM" id="SSF56112">
    <property type="entry name" value="Protein kinase-like (PK-like)"/>
    <property type="match status" value="1"/>
</dbReference>
<feature type="region of interest" description="Disordered" evidence="2">
    <location>
        <begin position="570"/>
        <end position="590"/>
    </location>
</feature>
<dbReference type="InterPro" id="IPR011009">
    <property type="entry name" value="Kinase-like_dom_sf"/>
</dbReference>
<protein>
    <recommendedName>
        <fullName evidence="3">Protein kinase domain-containing protein</fullName>
    </recommendedName>
</protein>
<dbReference type="PANTHER" id="PTHR44167">
    <property type="entry name" value="OVARIAN-SPECIFIC SERINE/THREONINE-PROTEIN KINASE LOK-RELATED"/>
    <property type="match status" value="1"/>
</dbReference>
<dbReference type="InterPro" id="IPR000719">
    <property type="entry name" value="Prot_kinase_dom"/>
</dbReference>
<feature type="region of interest" description="Disordered" evidence="2">
    <location>
        <begin position="85"/>
        <end position="105"/>
    </location>
</feature>
<evidence type="ECO:0000259" key="3">
    <source>
        <dbReference type="PROSITE" id="PS50011"/>
    </source>
</evidence>
<organism evidence="4 5">
    <name type="scientific">Lepraria neglecta</name>
    <dbReference type="NCBI Taxonomy" id="209136"/>
    <lineage>
        <taxon>Eukaryota</taxon>
        <taxon>Fungi</taxon>
        <taxon>Dikarya</taxon>
        <taxon>Ascomycota</taxon>
        <taxon>Pezizomycotina</taxon>
        <taxon>Lecanoromycetes</taxon>
        <taxon>OSLEUM clade</taxon>
        <taxon>Lecanoromycetidae</taxon>
        <taxon>Lecanorales</taxon>
        <taxon>Lecanorineae</taxon>
        <taxon>Stereocaulaceae</taxon>
        <taxon>Lepraria</taxon>
    </lineage>
</organism>
<feature type="domain" description="Protein kinase" evidence="3">
    <location>
        <begin position="290"/>
        <end position="567"/>
    </location>
</feature>
<sequence length="590" mass="67155">MEHLQPNNEVEYDSTEFPPTEPNSPGTEAAIEAKYGGKHPDSLHDILRIIPIDYQAQMAFHELALMREDLNEHHAQFIVIDKQKRAPGNQGYDSGPSEEVNDSSVGSKEELIYPGYFRLNFDCQPLLAHSTQYSIGRGITKIQPDHNVDILLAAPDSKYRGRLAAAHAFLQLHLDSGAWLLRAGLGHHSTDDPTPEVIDHPNGFQDCIHGPVVYDGESIRHGAVRCLCKPRSSLVVGGMHFVIQFCIDTAPKDAKYLEDRTPWLQARGLPNPTTRQSGIPFESDIKTKWAVFREGLGAGAFGLVFEGLDPESGDLRAIKKLPIKSLEQRGEAETEIRVGKTLNNYPGLVKTYGWCNQQGESILKNRYPHELYIFQERGTSFRHYNWKSEPIMQWIDRRRLCRQLLEGLFQIHRRGWMHRDITPANVLLFQHPLRATLCDYGKLCQQDTDNVTTLAAWAHLPPEIRKPPETPHTYDRKIDIWLLGLTLLYSWFPRKWMQGKAELRDEAHYDKVMPLLMDPMKSLRQEDNGAFLRDPGAPRFVSLIRQMVSWDPADRPSTLEALNHESMQIDENAESAGLKRSRQSVLSTQD</sequence>
<comment type="caution">
    <text evidence="4">The sequence shown here is derived from an EMBL/GenBank/DDBJ whole genome shotgun (WGS) entry which is preliminary data.</text>
</comment>
<evidence type="ECO:0000313" key="4">
    <source>
        <dbReference type="EMBL" id="KAK3167659.1"/>
    </source>
</evidence>
<keyword evidence="1" id="KW-0547">Nucleotide-binding</keyword>
<dbReference type="Gene3D" id="3.30.200.20">
    <property type="entry name" value="Phosphorylase Kinase, domain 1"/>
    <property type="match status" value="1"/>
</dbReference>
<dbReference type="InterPro" id="IPR017441">
    <property type="entry name" value="Protein_kinase_ATP_BS"/>
</dbReference>
<dbReference type="AlphaFoldDB" id="A0AAD9YX82"/>
<evidence type="ECO:0000313" key="5">
    <source>
        <dbReference type="Proteomes" id="UP001276659"/>
    </source>
</evidence>
<dbReference type="PROSITE" id="PS50011">
    <property type="entry name" value="PROTEIN_KINASE_DOM"/>
    <property type="match status" value="1"/>
</dbReference>
<dbReference type="Gene3D" id="1.10.510.10">
    <property type="entry name" value="Transferase(Phosphotransferase) domain 1"/>
    <property type="match status" value="1"/>
</dbReference>
<dbReference type="CDD" id="cd00180">
    <property type="entry name" value="PKc"/>
    <property type="match status" value="1"/>
</dbReference>
<evidence type="ECO:0000256" key="2">
    <source>
        <dbReference type="SAM" id="MobiDB-lite"/>
    </source>
</evidence>
<feature type="binding site" evidence="1">
    <location>
        <position position="324"/>
    </location>
    <ligand>
        <name>ATP</name>
        <dbReference type="ChEBI" id="CHEBI:30616"/>
    </ligand>
</feature>
<dbReference type="GO" id="GO:0044773">
    <property type="term" value="P:mitotic DNA damage checkpoint signaling"/>
    <property type="evidence" value="ECO:0007669"/>
    <property type="project" value="TreeGrafter"/>
</dbReference>